<sequence length="528" mass="59204">MANGFCVTALGLLAWLGFCSLESAVGSKVLVMPVDGSHWLSMKVLVKELSQRGHEMVVLVPETSILIGDSDSYRTISFKVPYTKAELDASIDKIKDKVFLKKPGFSDVFDSVEGLINFTSTQVKGCEALLYHQPLMQQLRNEGFELLLTDPFLPCGSIIAEAFSLPVVYFLRGMPCSLDASAAQSPSPTSFVPRFMTGYTDVMNFPQRVNNMIKTILESYLSRLLYASFDELSSRYLEKDITYGEILGHGAIWLLRYDFIFEYPRPLMPNMIHIGGINCAKRNALPAEVEEFVNGSGEHGFVVFTLGSMVSQMPEDKARVFFEAFRQIPQRVLWRYTGPVPENAPKNVKLMKWLPQNDLLGHPKVKAFITHGGSHGIYEGICNGVPMVMLPLFGDQADNVQRMTARGVAESLSIVDVTSAKLLEALNKVINDKSYKANMMKLSAVHNDRPIEPLDLAVFWTEFVMRHKGAEHLRPAAHELNWIQYHSLDVIALLTTIVLSVVLVTVKCCVFCFKKCTRKTKQNKNKRE</sequence>
<keyword evidence="7 11" id="KW-1133">Transmembrane helix</keyword>
<proteinExistence type="inferred from homology"/>
<dbReference type="AlphaFoldDB" id="A0A6P3W1L7"/>
<dbReference type="Pfam" id="PF00201">
    <property type="entry name" value="UDPGT"/>
    <property type="match status" value="1"/>
</dbReference>
<dbReference type="SUPFAM" id="SSF53756">
    <property type="entry name" value="UDP-Glycosyltransferase/glycogen phosphorylase"/>
    <property type="match status" value="1"/>
</dbReference>
<keyword evidence="9" id="KW-0325">Glycoprotein</keyword>
<evidence type="ECO:0000313" key="12">
    <source>
        <dbReference type="Proteomes" id="UP000515152"/>
    </source>
</evidence>
<evidence type="ECO:0000256" key="8">
    <source>
        <dbReference type="ARBA" id="ARBA00023136"/>
    </source>
</evidence>
<evidence type="ECO:0000256" key="2">
    <source>
        <dbReference type="ARBA" id="ARBA00009995"/>
    </source>
</evidence>
<organism evidence="12 13">
    <name type="scientific">Clupea harengus</name>
    <name type="common">Atlantic herring</name>
    <dbReference type="NCBI Taxonomy" id="7950"/>
    <lineage>
        <taxon>Eukaryota</taxon>
        <taxon>Metazoa</taxon>
        <taxon>Chordata</taxon>
        <taxon>Craniata</taxon>
        <taxon>Vertebrata</taxon>
        <taxon>Euteleostomi</taxon>
        <taxon>Actinopterygii</taxon>
        <taxon>Neopterygii</taxon>
        <taxon>Teleostei</taxon>
        <taxon>Clupei</taxon>
        <taxon>Clupeiformes</taxon>
        <taxon>Clupeoidei</taxon>
        <taxon>Clupeidae</taxon>
        <taxon>Clupea</taxon>
    </lineage>
</organism>
<reference evidence="13" key="1">
    <citation type="submission" date="2025-08" db="UniProtKB">
        <authorList>
            <consortium name="RefSeq"/>
        </authorList>
    </citation>
    <scope>IDENTIFICATION</scope>
</reference>
<dbReference type="OrthoDB" id="5835829at2759"/>
<dbReference type="RefSeq" id="XP_012685758.1">
    <property type="nucleotide sequence ID" value="XM_012830304.3"/>
</dbReference>
<evidence type="ECO:0000313" key="13">
    <source>
        <dbReference type="RefSeq" id="XP_012685758.1"/>
    </source>
</evidence>
<dbReference type="FunFam" id="3.40.50.2000:FF:000001">
    <property type="entry name" value="UDP-glucuronosyltransferase"/>
    <property type="match status" value="1"/>
</dbReference>
<dbReference type="InterPro" id="IPR035595">
    <property type="entry name" value="UDP_glycos_trans_CS"/>
</dbReference>
<comment type="subcellular location">
    <subcellularLocation>
        <location evidence="1">Endoplasmic reticulum membrane</location>
        <topology evidence="1">Single-pass membrane protein</topology>
    </subcellularLocation>
    <subcellularLocation>
        <location evidence="11">Membrane</location>
        <topology evidence="11">Single-pass membrane protein</topology>
    </subcellularLocation>
</comment>
<feature type="chain" id="PRO_5028521354" description="UDP-glucuronosyltransferase" evidence="11">
    <location>
        <begin position="22"/>
        <end position="528"/>
    </location>
</feature>
<evidence type="ECO:0000256" key="3">
    <source>
        <dbReference type="ARBA" id="ARBA00022676"/>
    </source>
</evidence>
<feature type="transmembrane region" description="Helical" evidence="11">
    <location>
        <begin position="490"/>
        <end position="513"/>
    </location>
</feature>
<dbReference type="Gene3D" id="3.40.50.2000">
    <property type="entry name" value="Glycogen Phosphorylase B"/>
    <property type="match status" value="2"/>
</dbReference>
<evidence type="ECO:0000256" key="7">
    <source>
        <dbReference type="ARBA" id="ARBA00022989"/>
    </source>
</evidence>
<dbReference type="KEGG" id="char:105902661"/>
<dbReference type="EC" id="2.4.1.17" evidence="11"/>
<dbReference type="PANTHER" id="PTHR48043:SF161">
    <property type="entry name" value="UDP GLUCURONOSYLTRANSFERASE FAMILY 1 MEMBER A1"/>
    <property type="match status" value="1"/>
</dbReference>
<dbReference type="CDD" id="cd03784">
    <property type="entry name" value="GT1_Gtf-like"/>
    <property type="match status" value="1"/>
</dbReference>
<dbReference type="InterPro" id="IPR002213">
    <property type="entry name" value="UDP_glucos_trans"/>
</dbReference>
<evidence type="ECO:0000256" key="1">
    <source>
        <dbReference type="ARBA" id="ARBA00004389"/>
    </source>
</evidence>
<keyword evidence="5 11" id="KW-0812">Transmembrane</keyword>
<dbReference type="FunFam" id="3.40.50.2000:FF:000176">
    <property type="entry name" value="UDP glucuronosyltransferase 1 family, polypeptide A7"/>
    <property type="match status" value="1"/>
</dbReference>
<gene>
    <name evidence="13" type="primary">LOC105902661</name>
</gene>
<dbReference type="Proteomes" id="UP000515152">
    <property type="component" value="Chromosome 2"/>
</dbReference>
<dbReference type="PANTHER" id="PTHR48043">
    <property type="entry name" value="EG:EG0003.4 PROTEIN-RELATED"/>
    <property type="match status" value="1"/>
</dbReference>
<dbReference type="InterPro" id="IPR050271">
    <property type="entry name" value="UDP-glycosyltransferase"/>
</dbReference>
<accession>A0A6P3W1L7</accession>
<evidence type="ECO:0000256" key="4">
    <source>
        <dbReference type="ARBA" id="ARBA00022679"/>
    </source>
</evidence>
<evidence type="ECO:0000256" key="11">
    <source>
        <dbReference type="RuleBase" id="RU362059"/>
    </source>
</evidence>
<dbReference type="GO" id="GO:0005789">
    <property type="term" value="C:endoplasmic reticulum membrane"/>
    <property type="evidence" value="ECO:0007669"/>
    <property type="project" value="UniProtKB-SubCell"/>
</dbReference>
<keyword evidence="3 10" id="KW-0328">Glycosyltransferase</keyword>
<comment type="catalytic activity">
    <reaction evidence="11">
        <text>glucuronate acceptor + UDP-alpha-D-glucuronate = acceptor beta-D-glucuronoside + UDP + H(+)</text>
        <dbReference type="Rhea" id="RHEA:21032"/>
        <dbReference type="ChEBI" id="CHEBI:15378"/>
        <dbReference type="ChEBI" id="CHEBI:58052"/>
        <dbReference type="ChEBI" id="CHEBI:58223"/>
        <dbReference type="ChEBI" id="CHEBI:132367"/>
        <dbReference type="ChEBI" id="CHEBI:132368"/>
        <dbReference type="EC" id="2.4.1.17"/>
    </reaction>
</comment>
<comment type="similarity">
    <text evidence="2 10">Belongs to the UDP-glycosyltransferase family.</text>
</comment>
<feature type="signal peptide" evidence="11">
    <location>
        <begin position="1"/>
        <end position="21"/>
    </location>
</feature>
<keyword evidence="8 11" id="KW-0472">Membrane</keyword>
<evidence type="ECO:0000256" key="9">
    <source>
        <dbReference type="ARBA" id="ARBA00023180"/>
    </source>
</evidence>
<keyword evidence="4 10" id="KW-0808">Transferase</keyword>
<dbReference type="GO" id="GO:0015020">
    <property type="term" value="F:glucuronosyltransferase activity"/>
    <property type="evidence" value="ECO:0007669"/>
    <property type="project" value="UniProtKB-EC"/>
</dbReference>
<protein>
    <recommendedName>
        <fullName evidence="11">UDP-glucuronosyltransferase</fullName>
        <ecNumber evidence="11">2.4.1.17</ecNumber>
    </recommendedName>
</protein>
<evidence type="ECO:0000256" key="6">
    <source>
        <dbReference type="ARBA" id="ARBA00022824"/>
    </source>
</evidence>
<name>A0A6P3W1L7_CLUHA</name>
<evidence type="ECO:0000256" key="5">
    <source>
        <dbReference type="ARBA" id="ARBA00022692"/>
    </source>
</evidence>
<evidence type="ECO:0000256" key="10">
    <source>
        <dbReference type="RuleBase" id="RU003718"/>
    </source>
</evidence>
<keyword evidence="6" id="KW-0256">Endoplasmic reticulum</keyword>
<keyword evidence="11" id="KW-0732">Signal</keyword>
<keyword evidence="12" id="KW-1185">Reference proteome</keyword>
<dbReference type="GeneID" id="105902661"/>
<dbReference type="PROSITE" id="PS00375">
    <property type="entry name" value="UDPGT"/>
    <property type="match status" value="1"/>
</dbReference>